<sequence length="397" mass="41296">MRISTQIMYAQSTNSLNKQQSAYLNVGNQLASGKRVNVASDDPLAMSKAINISQSSSVNDQYTSARVAARNTLGQEENVLDSVSDAISSIKSLLVQASSDTLSDADRSSIASDLQGKYETLLGLANSADGNGRYLFGGYKDSSPPYVKDASGNVTYVGDNNKALTRVDSSRSISASDTGSTIFGSVIGSASMVATADKGNTGSVVAATPTIEDTSAAGYRTGFSIEFSEVAGAPYYSVDGGTPVAYTDGDKITVNGMGLTLSGTPAAGDKITVNAGGSGDMFESIKSAIDALNTTISTPADKAALTNSLRTSMNELTNNLDNVLTVTASVGARLNELDTLDTVGSNRTLNYKASTSALIDLDYNSALSEYSLRQVGLQAAQKAFVDIQSMSLFKMLN</sequence>
<dbReference type="InterPro" id="IPR001029">
    <property type="entry name" value="Flagellin_N"/>
</dbReference>
<dbReference type="SUPFAM" id="SSF64518">
    <property type="entry name" value="Phase 1 flagellin"/>
    <property type="match status" value="1"/>
</dbReference>
<gene>
    <name evidence="7" type="primary">flgL</name>
    <name evidence="7" type="ORF">JEU22_01425</name>
</gene>
<dbReference type="GO" id="GO:0009424">
    <property type="term" value="C:bacterial-type flagellum hook"/>
    <property type="evidence" value="ECO:0007669"/>
    <property type="project" value="InterPro"/>
</dbReference>
<name>A0A8I1EC40_PSEPU</name>
<dbReference type="GO" id="GO:0071973">
    <property type="term" value="P:bacterial-type flagellum-dependent cell motility"/>
    <property type="evidence" value="ECO:0007669"/>
    <property type="project" value="InterPro"/>
</dbReference>
<dbReference type="Proteomes" id="UP000637061">
    <property type="component" value="Unassembled WGS sequence"/>
</dbReference>
<evidence type="ECO:0000259" key="6">
    <source>
        <dbReference type="Pfam" id="PF00669"/>
    </source>
</evidence>
<keyword evidence="7" id="KW-0282">Flagellum</keyword>
<dbReference type="PANTHER" id="PTHR42792">
    <property type="entry name" value="FLAGELLIN"/>
    <property type="match status" value="1"/>
</dbReference>
<evidence type="ECO:0000256" key="5">
    <source>
        <dbReference type="ARBA" id="ARBA00023143"/>
    </source>
</evidence>
<evidence type="ECO:0000313" key="8">
    <source>
        <dbReference type="Proteomes" id="UP000637061"/>
    </source>
</evidence>
<comment type="subcellular location">
    <subcellularLocation>
        <location evidence="1">Bacterial flagellum</location>
    </subcellularLocation>
    <subcellularLocation>
        <location evidence="2">Secreted</location>
    </subcellularLocation>
</comment>
<proteinExistence type="inferred from homology"/>
<dbReference type="AlphaFoldDB" id="A0A8I1EC40"/>
<keyword evidence="5" id="KW-0975">Bacterial flagellum</keyword>
<evidence type="ECO:0000256" key="2">
    <source>
        <dbReference type="ARBA" id="ARBA00004613"/>
    </source>
</evidence>
<dbReference type="Pfam" id="PF00669">
    <property type="entry name" value="Flagellin_N"/>
    <property type="match status" value="1"/>
</dbReference>
<dbReference type="EMBL" id="JAEHTE010000001">
    <property type="protein sequence ID" value="MBI6882559.1"/>
    <property type="molecule type" value="Genomic_DNA"/>
</dbReference>
<evidence type="ECO:0000256" key="1">
    <source>
        <dbReference type="ARBA" id="ARBA00004365"/>
    </source>
</evidence>
<organism evidence="7 8">
    <name type="scientific">Pseudomonas putida</name>
    <name type="common">Arthrobacter siderocapsulatus</name>
    <dbReference type="NCBI Taxonomy" id="303"/>
    <lineage>
        <taxon>Bacteria</taxon>
        <taxon>Pseudomonadati</taxon>
        <taxon>Pseudomonadota</taxon>
        <taxon>Gammaproteobacteria</taxon>
        <taxon>Pseudomonadales</taxon>
        <taxon>Pseudomonadaceae</taxon>
        <taxon>Pseudomonas</taxon>
    </lineage>
</organism>
<keyword evidence="4" id="KW-0964">Secreted</keyword>
<keyword evidence="7" id="KW-0969">Cilium</keyword>
<dbReference type="InterPro" id="IPR013384">
    <property type="entry name" value="Flagell_FlgL"/>
</dbReference>
<comment type="caution">
    <text evidence="7">The sequence shown here is derived from an EMBL/GenBank/DDBJ whole genome shotgun (WGS) entry which is preliminary data.</text>
</comment>
<dbReference type="InterPro" id="IPR001492">
    <property type="entry name" value="Flagellin"/>
</dbReference>
<dbReference type="RefSeq" id="WP_198746173.1">
    <property type="nucleotide sequence ID" value="NZ_JAEHTE010000001.1"/>
</dbReference>
<dbReference type="NCBIfam" id="TIGR02550">
    <property type="entry name" value="flagell_flgL"/>
    <property type="match status" value="1"/>
</dbReference>
<dbReference type="Gene3D" id="1.20.1330.10">
    <property type="entry name" value="f41 fragment of flagellin, N-terminal domain"/>
    <property type="match status" value="2"/>
</dbReference>
<evidence type="ECO:0000313" key="7">
    <source>
        <dbReference type="EMBL" id="MBI6882559.1"/>
    </source>
</evidence>
<comment type="similarity">
    <text evidence="3">Belongs to the bacterial flagellin family.</text>
</comment>
<reference evidence="7" key="1">
    <citation type="submission" date="2020-12" db="EMBL/GenBank/DDBJ databases">
        <title>Enhanced detection system for hospital associated transmission using whole genome sequencing surveillance.</title>
        <authorList>
            <person name="Harrison L.H."/>
            <person name="Van Tyne D."/>
            <person name="Marsh J.W."/>
            <person name="Griffith M.P."/>
            <person name="Snyder D.J."/>
            <person name="Cooper V.S."/>
            <person name="Mustapha M."/>
        </authorList>
    </citation>
    <scope>NUCLEOTIDE SEQUENCE</scope>
    <source>
        <strain evidence="7">PSB00042</strain>
    </source>
</reference>
<accession>A0A8I1EC40</accession>
<dbReference type="GO" id="GO:0005198">
    <property type="term" value="F:structural molecule activity"/>
    <property type="evidence" value="ECO:0007669"/>
    <property type="project" value="InterPro"/>
</dbReference>
<keyword evidence="7" id="KW-0966">Cell projection</keyword>
<dbReference type="GO" id="GO:0005576">
    <property type="term" value="C:extracellular region"/>
    <property type="evidence" value="ECO:0007669"/>
    <property type="project" value="UniProtKB-SubCell"/>
</dbReference>
<feature type="domain" description="Flagellin N-terminal" evidence="6">
    <location>
        <begin position="3"/>
        <end position="140"/>
    </location>
</feature>
<dbReference type="PANTHER" id="PTHR42792:SF1">
    <property type="entry name" value="FLAGELLAR HOOK-ASSOCIATED PROTEIN 3"/>
    <property type="match status" value="1"/>
</dbReference>
<protein>
    <submittedName>
        <fullName evidence="7">Flagellar hook-associated protein FlgL</fullName>
    </submittedName>
</protein>
<evidence type="ECO:0000256" key="3">
    <source>
        <dbReference type="ARBA" id="ARBA00005709"/>
    </source>
</evidence>
<evidence type="ECO:0000256" key="4">
    <source>
        <dbReference type="ARBA" id="ARBA00022525"/>
    </source>
</evidence>